<feature type="binding site" evidence="9">
    <location>
        <position position="139"/>
    </location>
    <ligand>
        <name>4-amino-2-methyl-5-(diphosphooxymethyl)pyrimidine</name>
        <dbReference type="ChEBI" id="CHEBI:57841"/>
    </ligand>
</feature>
<dbReference type="GO" id="GO:0005737">
    <property type="term" value="C:cytoplasm"/>
    <property type="evidence" value="ECO:0007669"/>
    <property type="project" value="TreeGrafter"/>
</dbReference>
<keyword evidence="3 9" id="KW-0479">Metal-binding</keyword>
<evidence type="ECO:0000256" key="11">
    <source>
        <dbReference type="RuleBase" id="RU004253"/>
    </source>
</evidence>
<comment type="catalytic activity">
    <reaction evidence="6 9 10">
        <text>4-methyl-5-(2-phosphooxyethyl)-thiazole + 4-amino-2-methyl-5-(diphosphooxymethyl)pyrimidine + H(+) = thiamine phosphate + diphosphate</text>
        <dbReference type="Rhea" id="RHEA:22328"/>
        <dbReference type="ChEBI" id="CHEBI:15378"/>
        <dbReference type="ChEBI" id="CHEBI:33019"/>
        <dbReference type="ChEBI" id="CHEBI:37575"/>
        <dbReference type="ChEBI" id="CHEBI:57841"/>
        <dbReference type="ChEBI" id="CHEBI:58296"/>
        <dbReference type="EC" id="2.5.1.3"/>
    </reaction>
</comment>
<keyword evidence="2 9" id="KW-0808">Transferase</keyword>
<organism evidence="13 14">
    <name type="scientific">Luteimonas cucumeris</name>
    <dbReference type="NCBI Taxonomy" id="985012"/>
    <lineage>
        <taxon>Bacteria</taxon>
        <taxon>Pseudomonadati</taxon>
        <taxon>Pseudomonadota</taxon>
        <taxon>Gammaproteobacteria</taxon>
        <taxon>Lysobacterales</taxon>
        <taxon>Lysobacteraceae</taxon>
        <taxon>Luteimonas</taxon>
    </lineage>
</organism>
<comment type="caution">
    <text evidence="13">The sequence shown here is derived from an EMBL/GenBank/DDBJ whole genome shotgun (WGS) entry which is preliminary data.</text>
</comment>
<feature type="binding site" evidence="9">
    <location>
        <position position="70"/>
    </location>
    <ligand>
        <name>4-amino-2-methyl-5-(diphosphooxymethyl)pyrimidine</name>
        <dbReference type="ChEBI" id="CHEBI:57841"/>
    </ligand>
</feature>
<dbReference type="RefSeq" id="WP_144897964.1">
    <property type="nucleotide sequence ID" value="NZ_VLKN01000001.1"/>
</dbReference>
<dbReference type="InterPro" id="IPR036206">
    <property type="entry name" value="ThiamineP_synth_sf"/>
</dbReference>
<comment type="cofactor">
    <cofactor evidence="9">
        <name>Mg(2+)</name>
        <dbReference type="ChEBI" id="CHEBI:18420"/>
    </cofactor>
    <text evidence="9">Binds 1 Mg(2+) ion per subunit.</text>
</comment>
<protein>
    <recommendedName>
        <fullName evidence="9">Thiamine-phosphate synthase</fullName>
        <shortName evidence="9">TP synthase</shortName>
        <shortName evidence="9">TPS</shortName>
        <ecNumber evidence="9">2.5.1.3</ecNumber>
    </recommendedName>
    <alternativeName>
        <fullName evidence="9">Thiamine-phosphate pyrophosphorylase</fullName>
        <shortName evidence="9">TMP pyrophosphorylase</shortName>
        <shortName evidence="9">TMP-PPase</shortName>
    </alternativeName>
</protein>
<dbReference type="NCBIfam" id="TIGR00693">
    <property type="entry name" value="thiE"/>
    <property type="match status" value="1"/>
</dbReference>
<dbReference type="PANTHER" id="PTHR20857">
    <property type="entry name" value="THIAMINE-PHOSPHATE PYROPHOSPHORYLASE"/>
    <property type="match status" value="1"/>
</dbReference>
<keyword evidence="5 9" id="KW-0784">Thiamine biosynthesis</keyword>
<evidence type="ECO:0000256" key="5">
    <source>
        <dbReference type="ARBA" id="ARBA00022977"/>
    </source>
</evidence>
<reference evidence="13 14" key="1">
    <citation type="journal article" date="2015" name="Stand. Genomic Sci.">
        <title>Genomic Encyclopedia of Bacterial and Archaeal Type Strains, Phase III: the genomes of soil and plant-associated and newly described type strains.</title>
        <authorList>
            <person name="Whitman W.B."/>
            <person name="Woyke T."/>
            <person name="Klenk H.P."/>
            <person name="Zhou Y."/>
            <person name="Lilburn T.G."/>
            <person name="Beck B.J."/>
            <person name="De Vos P."/>
            <person name="Vandamme P."/>
            <person name="Eisen J.A."/>
            <person name="Garrity G."/>
            <person name="Hugenholtz P."/>
            <person name="Kyrpides N.C."/>
        </authorList>
    </citation>
    <scope>NUCLEOTIDE SEQUENCE [LARGE SCALE GENOMIC DNA]</scope>
    <source>
        <strain evidence="13 14">CGMCC 1.10821</strain>
    </source>
</reference>
<dbReference type="OrthoDB" id="9789949at2"/>
<evidence type="ECO:0000256" key="8">
    <source>
        <dbReference type="ARBA" id="ARBA00047883"/>
    </source>
</evidence>
<evidence type="ECO:0000256" key="6">
    <source>
        <dbReference type="ARBA" id="ARBA00047334"/>
    </source>
</evidence>
<feature type="binding site" evidence="9">
    <location>
        <position position="109"/>
    </location>
    <ligand>
        <name>4-amino-2-methyl-5-(diphosphooxymethyl)pyrimidine</name>
        <dbReference type="ChEBI" id="CHEBI:57841"/>
    </ligand>
</feature>
<evidence type="ECO:0000256" key="9">
    <source>
        <dbReference type="HAMAP-Rule" id="MF_00097"/>
    </source>
</evidence>
<feature type="domain" description="Thiamine phosphate synthase/TenI" evidence="12">
    <location>
        <begin position="10"/>
        <end position="188"/>
    </location>
</feature>
<dbReference type="HAMAP" id="MF_00097">
    <property type="entry name" value="TMP_synthase"/>
    <property type="match status" value="1"/>
</dbReference>
<comment type="similarity">
    <text evidence="9 10">Belongs to the thiamine-phosphate synthase family.</text>
</comment>
<dbReference type="EC" id="2.5.1.3" evidence="9"/>
<dbReference type="GO" id="GO:0004789">
    <property type="term" value="F:thiamine-phosphate diphosphorylase activity"/>
    <property type="evidence" value="ECO:0007669"/>
    <property type="project" value="UniProtKB-UniRule"/>
</dbReference>
<evidence type="ECO:0000256" key="10">
    <source>
        <dbReference type="RuleBase" id="RU003826"/>
    </source>
</evidence>
<comment type="function">
    <text evidence="9">Condenses 4-methyl-5-(beta-hydroxyethyl)thiazole monophosphate (THZ-P) and 2-methyl-4-amino-5-hydroxymethyl pyrimidine pyrophosphate (HMP-PP) to form thiamine monophosphate (TMP).</text>
</comment>
<dbReference type="GO" id="GO:0000287">
    <property type="term" value="F:magnesium ion binding"/>
    <property type="evidence" value="ECO:0007669"/>
    <property type="project" value="UniProtKB-UniRule"/>
</dbReference>
<dbReference type="Pfam" id="PF02581">
    <property type="entry name" value="TMP-TENI"/>
    <property type="match status" value="1"/>
</dbReference>
<comment type="catalytic activity">
    <reaction evidence="7 9 10">
        <text>2-(2-carboxy-4-methylthiazol-5-yl)ethyl phosphate + 4-amino-2-methyl-5-(diphosphooxymethyl)pyrimidine + 2 H(+) = thiamine phosphate + CO2 + diphosphate</text>
        <dbReference type="Rhea" id="RHEA:47848"/>
        <dbReference type="ChEBI" id="CHEBI:15378"/>
        <dbReference type="ChEBI" id="CHEBI:16526"/>
        <dbReference type="ChEBI" id="CHEBI:33019"/>
        <dbReference type="ChEBI" id="CHEBI:37575"/>
        <dbReference type="ChEBI" id="CHEBI:57841"/>
        <dbReference type="ChEBI" id="CHEBI:62890"/>
        <dbReference type="EC" id="2.5.1.3"/>
    </reaction>
</comment>
<feature type="binding site" evidence="9">
    <location>
        <begin position="185"/>
        <end position="186"/>
    </location>
    <ligand>
        <name>2-[(2R,5Z)-2-carboxy-4-methylthiazol-5(2H)-ylidene]ethyl phosphate</name>
        <dbReference type="ChEBI" id="CHEBI:62899"/>
    </ligand>
</feature>
<accession>A0A562LEX8</accession>
<evidence type="ECO:0000313" key="14">
    <source>
        <dbReference type="Proteomes" id="UP000315167"/>
    </source>
</evidence>
<dbReference type="CDD" id="cd00564">
    <property type="entry name" value="TMP_TenI"/>
    <property type="match status" value="1"/>
</dbReference>
<dbReference type="GO" id="GO:0009228">
    <property type="term" value="P:thiamine biosynthetic process"/>
    <property type="evidence" value="ECO:0007669"/>
    <property type="project" value="UniProtKB-KW"/>
</dbReference>
<dbReference type="SUPFAM" id="SSF51391">
    <property type="entry name" value="Thiamin phosphate synthase"/>
    <property type="match status" value="1"/>
</dbReference>
<dbReference type="UniPathway" id="UPA00060">
    <property type="reaction ID" value="UER00141"/>
</dbReference>
<evidence type="ECO:0000313" key="13">
    <source>
        <dbReference type="EMBL" id="TWI06166.1"/>
    </source>
</evidence>
<feature type="binding site" evidence="9">
    <location>
        <position position="90"/>
    </location>
    <ligand>
        <name>Mg(2+)</name>
        <dbReference type="ChEBI" id="CHEBI:18420"/>
    </ligand>
</feature>
<comment type="pathway">
    <text evidence="1 9 11">Cofactor biosynthesis; thiamine diphosphate biosynthesis; thiamine phosphate from 4-amino-2-methyl-5-diphosphomethylpyrimidine and 4-methyl-5-(2-phosphoethyl)-thiazole: step 1/1.</text>
</comment>
<evidence type="ECO:0000256" key="4">
    <source>
        <dbReference type="ARBA" id="ARBA00022842"/>
    </source>
</evidence>
<proteinExistence type="inferred from homology"/>
<evidence type="ECO:0000259" key="12">
    <source>
        <dbReference type="Pfam" id="PF02581"/>
    </source>
</evidence>
<evidence type="ECO:0000256" key="7">
    <source>
        <dbReference type="ARBA" id="ARBA00047851"/>
    </source>
</evidence>
<feature type="binding site" evidence="9">
    <location>
        <begin position="136"/>
        <end position="138"/>
    </location>
    <ligand>
        <name>2-[(2R,5Z)-2-carboxy-4-methylthiazol-5(2H)-ylidene]ethyl phosphate</name>
        <dbReference type="ChEBI" id="CHEBI:62899"/>
    </ligand>
</feature>
<keyword evidence="4 9" id="KW-0460">Magnesium</keyword>
<dbReference type="GO" id="GO:0009229">
    <property type="term" value="P:thiamine diphosphate biosynthetic process"/>
    <property type="evidence" value="ECO:0007669"/>
    <property type="project" value="UniProtKB-UniRule"/>
</dbReference>
<evidence type="ECO:0000256" key="2">
    <source>
        <dbReference type="ARBA" id="ARBA00022679"/>
    </source>
</evidence>
<dbReference type="InterPro" id="IPR034291">
    <property type="entry name" value="TMP_synthase"/>
</dbReference>
<comment type="catalytic activity">
    <reaction evidence="8 9 10">
        <text>2-[(2R,5Z)-2-carboxy-4-methylthiazol-5(2H)-ylidene]ethyl phosphate + 4-amino-2-methyl-5-(diphosphooxymethyl)pyrimidine + 2 H(+) = thiamine phosphate + CO2 + diphosphate</text>
        <dbReference type="Rhea" id="RHEA:47844"/>
        <dbReference type="ChEBI" id="CHEBI:15378"/>
        <dbReference type="ChEBI" id="CHEBI:16526"/>
        <dbReference type="ChEBI" id="CHEBI:33019"/>
        <dbReference type="ChEBI" id="CHEBI:37575"/>
        <dbReference type="ChEBI" id="CHEBI:57841"/>
        <dbReference type="ChEBI" id="CHEBI:62899"/>
        <dbReference type="EC" id="2.5.1.3"/>
    </reaction>
</comment>
<sequence length="207" mass="21737">MNARWPRRGLYLLTPDLADTGQLLARVDEVLGDAALLQYRNKAADAALRREQAGALLALCRRHGVPLVINDDVALAAAIGADGVHLGEDDDDPSAARAWLRNDVLIGASCYDSIERAQRAVEAGVDYVAFGAYFPSPTKPHARRATPGLLRAAASLRVPRVAIGGITPDNAPSLIAAGADLVAVISGVFDAADPAAAARAYRDCFEA</sequence>
<evidence type="ECO:0000256" key="1">
    <source>
        <dbReference type="ARBA" id="ARBA00005165"/>
    </source>
</evidence>
<dbReference type="Proteomes" id="UP000315167">
    <property type="component" value="Unassembled WGS sequence"/>
</dbReference>
<dbReference type="Gene3D" id="3.20.20.70">
    <property type="entry name" value="Aldolase class I"/>
    <property type="match status" value="1"/>
</dbReference>
<feature type="binding site" evidence="9">
    <location>
        <position position="71"/>
    </location>
    <ligand>
        <name>Mg(2+)</name>
        <dbReference type="ChEBI" id="CHEBI:18420"/>
    </ligand>
</feature>
<dbReference type="EMBL" id="VLKN01000001">
    <property type="protein sequence ID" value="TWI06166.1"/>
    <property type="molecule type" value="Genomic_DNA"/>
</dbReference>
<evidence type="ECO:0000256" key="3">
    <source>
        <dbReference type="ARBA" id="ARBA00022723"/>
    </source>
</evidence>
<keyword evidence="14" id="KW-1185">Reference proteome</keyword>
<gene>
    <name evidence="9" type="primary">thiE</name>
    <name evidence="13" type="ORF">IP90_00430</name>
</gene>
<dbReference type="InterPro" id="IPR013785">
    <property type="entry name" value="Aldolase_TIM"/>
</dbReference>
<dbReference type="PANTHER" id="PTHR20857:SF15">
    <property type="entry name" value="THIAMINE-PHOSPHATE SYNTHASE"/>
    <property type="match status" value="1"/>
</dbReference>
<dbReference type="InterPro" id="IPR022998">
    <property type="entry name" value="ThiamineP_synth_TenI"/>
</dbReference>
<feature type="binding site" evidence="9">
    <location>
        <begin position="38"/>
        <end position="42"/>
    </location>
    <ligand>
        <name>4-amino-2-methyl-5-(diphosphooxymethyl)pyrimidine</name>
        <dbReference type="ChEBI" id="CHEBI:57841"/>
    </ligand>
</feature>
<feature type="binding site" evidence="9">
    <location>
        <position position="165"/>
    </location>
    <ligand>
        <name>2-[(2R,5Z)-2-carboxy-4-methylthiazol-5(2H)-ylidene]ethyl phosphate</name>
        <dbReference type="ChEBI" id="CHEBI:62899"/>
    </ligand>
</feature>
<dbReference type="AlphaFoldDB" id="A0A562LEX8"/>
<name>A0A562LEX8_9GAMM</name>